<keyword evidence="1" id="KW-0175">Coiled coil</keyword>
<dbReference type="EMBL" id="CP013652">
    <property type="protein sequence ID" value="ALS25359.1"/>
    <property type="molecule type" value="Genomic_DNA"/>
</dbReference>
<evidence type="ECO:0000256" key="1">
    <source>
        <dbReference type="SAM" id="Coils"/>
    </source>
</evidence>
<dbReference type="Proteomes" id="UP000061660">
    <property type="component" value="Chromosome"/>
</dbReference>
<accession>A0A0U2N2E3</accession>
<organism evidence="2 3">
    <name type="scientific">Paenibacillus naphthalenovorans</name>
    <dbReference type="NCBI Taxonomy" id="162209"/>
    <lineage>
        <taxon>Bacteria</taxon>
        <taxon>Bacillati</taxon>
        <taxon>Bacillota</taxon>
        <taxon>Bacilli</taxon>
        <taxon>Bacillales</taxon>
        <taxon>Paenibacillaceae</taxon>
        <taxon>Paenibacillus</taxon>
    </lineage>
</organism>
<dbReference type="KEGG" id="pnp:IJ22_51000"/>
<dbReference type="AlphaFoldDB" id="A0A0U2N2E3"/>
<dbReference type="RefSeq" id="WP_062410726.1">
    <property type="nucleotide sequence ID" value="NZ_CP013652.1"/>
</dbReference>
<evidence type="ECO:0000313" key="3">
    <source>
        <dbReference type="Proteomes" id="UP000061660"/>
    </source>
</evidence>
<sequence length="137" mass="16739">MKSARDEINTIVRSKSCNKENYKENYNKLFKRFFKKYRRYRTDSLKDYKVKLDYIEKIGLMPELLREARILFNGDYCEPLELIEKRRNIRKLQVEREKAKEEQQRKTIEEWKKKHIREITSEEIAAIFGGKIIKDSE</sequence>
<dbReference type="PATRIC" id="fig|162209.4.peg.5390"/>
<reference evidence="2 3" key="2">
    <citation type="journal article" date="2016" name="Genome Announc.">
        <title>Complete Genome Sequences of Two Interactive Moderate Thermophiles, Paenibacillus napthalenovorans 32O-Y and Paenibacillus sp. 32O-W.</title>
        <authorList>
            <person name="Butler R.R.III."/>
            <person name="Wang J."/>
            <person name="Stark B.C."/>
            <person name="Pombert J.F."/>
        </authorList>
    </citation>
    <scope>NUCLEOTIDE SEQUENCE [LARGE SCALE GENOMIC DNA]</scope>
    <source>
        <strain evidence="2 3">32O-Y</strain>
    </source>
</reference>
<proteinExistence type="predicted"/>
<dbReference type="STRING" id="162209.IJ22_51000"/>
<evidence type="ECO:0000313" key="2">
    <source>
        <dbReference type="EMBL" id="ALS25359.1"/>
    </source>
</evidence>
<name>A0A0U2N2E3_9BACL</name>
<protein>
    <submittedName>
        <fullName evidence="2">Uncharacterized protein</fullName>
    </submittedName>
</protein>
<gene>
    <name evidence="2" type="ORF">IJ22_51000</name>
</gene>
<reference evidence="3" key="1">
    <citation type="submission" date="2015-12" db="EMBL/GenBank/DDBJ databases">
        <title>Complete genome sequences of two moderately thermophilic Paenibacillus species.</title>
        <authorList>
            <person name="Butler R.III."/>
            <person name="Wang J."/>
            <person name="Stark B.C."/>
            <person name="Pombert J.-F."/>
        </authorList>
    </citation>
    <scope>NUCLEOTIDE SEQUENCE [LARGE SCALE GENOMIC DNA]</scope>
    <source>
        <strain evidence="3">32O-Y</strain>
    </source>
</reference>
<keyword evidence="3" id="KW-1185">Reference proteome</keyword>
<feature type="coiled-coil region" evidence="1">
    <location>
        <begin position="82"/>
        <end position="114"/>
    </location>
</feature>